<reference evidence="1" key="1">
    <citation type="journal article" date="2020" name="Fungal Divers.">
        <title>Resolving the Mortierellaceae phylogeny through synthesis of multi-gene phylogenetics and phylogenomics.</title>
        <authorList>
            <person name="Vandepol N."/>
            <person name="Liber J."/>
            <person name="Desiro A."/>
            <person name="Na H."/>
            <person name="Kennedy M."/>
            <person name="Barry K."/>
            <person name="Grigoriev I.V."/>
            <person name="Miller A.N."/>
            <person name="O'Donnell K."/>
            <person name="Stajich J.E."/>
            <person name="Bonito G."/>
        </authorList>
    </citation>
    <scope>NUCLEOTIDE SEQUENCE</scope>
    <source>
        <strain evidence="1">MES-2147</strain>
    </source>
</reference>
<organism evidence="1 2">
    <name type="scientific">Modicella reniformis</name>
    <dbReference type="NCBI Taxonomy" id="1440133"/>
    <lineage>
        <taxon>Eukaryota</taxon>
        <taxon>Fungi</taxon>
        <taxon>Fungi incertae sedis</taxon>
        <taxon>Mucoromycota</taxon>
        <taxon>Mortierellomycotina</taxon>
        <taxon>Mortierellomycetes</taxon>
        <taxon>Mortierellales</taxon>
        <taxon>Mortierellaceae</taxon>
        <taxon>Modicella</taxon>
    </lineage>
</organism>
<comment type="caution">
    <text evidence="1">The sequence shown here is derived from an EMBL/GenBank/DDBJ whole genome shotgun (WGS) entry which is preliminary data.</text>
</comment>
<protein>
    <submittedName>
        <fullName evidence="1">Uncharacterized protein</fullName>
    </submittedName>
</protein>
<evidence type="ECO:0000313" key="1">
    <source>
        <dbReference type="EMBL" id="KAF9949260.1"/>
    </source>
</evidence>
<evidence type="ECO:0000313" key="2">
    <source>
        <dbReference type="Proteomes" id="UP000749646"/>
    </source>
</evidence>
<name>A0A9P6LWL2_9FUNG</name>
<dbReference type="EMBL" id="JAAAHW010007317">
    <property type="protein sequence ID" value="KAF9949260.1"/>
    <property type="molecule type" value="Genomic_DNA"/>
</dbReference>
<feature type="non-terminal residue" evidence="1">
    <location>
        <position position="1"/>
    </location>
</feature>
<keyword evidence="2" id="KW-1185">Reference proteome</keyword>
<sequence>VYKLMILPVRCTAGAQHGTPSQRNSTGVDGCSFQADTCIGKICDLMVFESVQNIVPVGRSPDEHESPVRTSSAVGSYRYEEWLLRWRSLDRDQAQQFHDQHTTGPLPEAMRDVLPQYFNRLGSNTEIPVLGDYEHARMVFAACEEE</sequence>
<feature type="non-terminal residue" evidence="1">
    <location>
        <position position="146"/>
    </location>
</feature>
<dbReference type="AlphaFoldDB" id="A0A9P6LWL2"/>
<proteinExistence type="predicted"/>
<gene>
    <name evidence="1" type="ORF">BGZ65_007460</name>
</gene>
<dbReference type="Proteomes" id="UP000749646">
    <property type="component" value="Unassembled WGS sequence"/>
</dbReference>
<accession>A0A9P6LWL2</accession>